<name>A0A1J7I0H2_LUPAN</name>
<keyword evidence="5" id="KW-0472">Membrane</keyword>
<protein>
    <recommendedName>
        <fullName evidence="12">Phytocyanin domain-containing protein</fullName>
    </recommendedName>
</protein>
<reference evidence="13 14" key="1">
    <citation type="journal article" date="2017" name="Plant Biotechnol. J.">
        <title>A comprehensive draft genome sequence for lupin (Lupinus angustifolius), an emerging health food: insights into plant-microbe interactions and legume evolution.</title>
        <authorList>
            <person name="Hane J.K."/>
            <person name="Ming Y."/>
            <person name="Kamphuis L.G."/>
            <person name="Nelson M.N."/>
            <person name="Garg G."/>
            <person name="Atkins C.A."/>
            <person name="Bayer P.E."/>
            <person name="Bravo A."/>
            <person name="Bringans S."/>
            <person name="Cannon S."/>
            <person name="Edwards D."/>
            <person name="Foley R."/>
            <person name="Gao L.L."/>
            <person name="Harrison M.J."/>
            <person name="Huang W."/>
            <person name="Hurgobin B."/>
            <person name="Li S."/>
            <person name="Liu C.W."/>
            <person name="McGrath A."/>
            <person name="Morahan G."/>
            <person name="Murray J."/>
            <person name="Weller J."/>
            <person name="Jian J."/>
            <person name="Singh K.B."/>
        </authorList>
    </citation>
    <scope>NUCLEOTIDE SEQUENCE [LARGE SCALE GENOMIC DNA]</scope>
    <source>
        <strain evidence="14">cv. Tanjil</strain>
        <tissue evidence="13">Whole plant</tissue>
    </source>
</reference>
<evidence type="ECO:0000256" key="7">
    <source>
        <dbReference type="ARBA" id="ARBA00023180"/>
    </source>
</evidence>
<evidence type="ECO:0000259" key="12">
    <source>
        <dbReference type="PROSITE" id="PS51485"/>
    </source>
</evidence>
<dbReference type="Gramene" id="OIW08249">
    <property type="protein sequence ID" value="OIW08249"/>
    <property type="gene ID" value="TanjilG_15210"/>
</dbReference>
<feature type="domain" description="Phytocyanin" evidence="12">
    <location>
        <begin position="23"/>
        <end position="124"/>
    </location>
</feature>
<dbReference type="PROSITE" id="PS51485">
    <property type="entry name" value="PHYTOCYANIN"/>
    <property type="match status" value="1"/>
</dbReference>
<evidence type="ECO:0000256" key="3">
    <source>
        <dbReference type="ARBA" id="ARBA00022622"/>
    </source>
</evidence>
<feature type="signal peptide" evidence="11">
    <location>
        <begin position="1"/>
        <end position="22"/>
    </location>
</feature>
<keyword evidence="6" id="KW-1015">Disulfide bond</keyword>
<dbReference type="SUPFAM" id="SSF49503">
    <property type="entry name" value="Cupredoxins"/>
    <property type="match status" value="1"/>
</dbReference>
<dbReference type="GO" id="GO:0098552">
    <property type="term" value="C:side of membrane"/>
    <property type="evidence" value="ECO:0007669"/>
    <property type="project" value="UniProtKB-KW"/>
</dbReference>
<evidence type="ECO:0000256" key="1">
    <source>
        <dbReference type="ARBA" id="ARBA00004609"/>
    </source>
</evidence>
<keyword evidence="4 11" id="KW-0732">Signal</keyword>
<feature type="compositionally biased region" description="Low complexity" evidence="10">
    <location>
        <begin position="140"/>
        <end position="159"/>
    </location>
</feature>
<keyword evidence="7" id="KW-0325">Glycoprotein</keyword>
<dbReference type="CDD" id="cd11019">
    <property type="entry name" value="OsENODL1_like"/>
    <property type="match status" value="1"/>
</dbReference>
<dbReference type="AlphaFoldDB" id="A0A1J7I0H2"/>
<dbReference type="PANTHER" id="PTHR33021">
    <property type="entry name" value="BLUE COPPER PROTEIN"/>
    <property type="match status" value="1"/>
</dbReference>
<sequence length="265" mass="27363">MELQGSLCFVLVFFTLVSISQARIFYVGGSAGWVPNPAENYNQWAGRNRFQINDILVFKYNNGSDSVLEVTKVDYDGCNKSNPIKKFDDGETEFKFDKTGPFYFISGEDGNCEKGEKLIVVVLAIRGGGKQTQTPPPSSNTPATSPTPVTTNPTSSPVPSSEPPADFPAVSHGPPSVSPATSPGLSGGPVAPGPAGSGFGPTTPPSSSSTERPHGSPPSSSESAKTPASSNKAAPPPPANGVASGTPSSFLVYAFTVVVGAALLR</sequence>
<dbReference type="STRING" id="3871.A0A1J7I0H2"/>
<accession>A0A1J7I0H2</accession>
<comment type="subcellular location">
    <subcellularLocation>
        <location evidence="1">Cell membrane</location>
        <topology evidence="1">Lipid-anchor</topology>
        <topology evidence="1">GPI-anchor</topology>
    </subcellularLocation>
</comment>
<dbReference type="InterPro" id="IPR041846">
    <property type="entry name" value="ENL_dom"/>
</dbReference>
<dbReference type="GO" id="GO:0005886">
    <property type="term" value="C:plasma membrane"/>
    <property type="evidence" value="ECO:0007669"/>
    <property type="project" value="UniProtKB-SubCell"/>
</dbReference>
<evidence type="ECO:0000256" key="10">
    <source>
        <dbReference type="SAM" id="MobiDB-lite"/>
    </source>
</evidence>
<dbReference type="Proteomes" id="UP000188354">
    <property type="component" value="Chromosome LG07"/>
</dbReference>
<dbReference type="PANTHER" id="PTHR33021:SF514">
    <property type="entry name" value="PHYTOCYANIN DOMAIN-CONTAINING PROTEIN"/>
    <property type="match status" value="1"/>
</dbReference>
<evidence type="ECO:0000313" key="13">
    <source>
        <dbReference type="EMBL" id="OIW08249.1"/>
    </source>
</evidence>
<evidence type="ECO:0000256" key="8">
    <source>
        <dbReference type="ARBA" id="ARBA00023288"/>
    </source>
</evidence>
<comment type="similarity">
    <text evidence="9">Belongs to the early nodulin-like (ENODL) family.</text>
</comment>
<dbReference type="Gene3D" id="2.60.40.420">
    <property type="entry name" value="Cupredoxins - blue copper proteins"/>
    <property type="match status" value="1"/>
</dbReference>
<feature type="chain" id="PRO_5013267122" description="Phytocyanin domain-containing protein" evidence="11">
    <location>
        <begin position="23"/>
        <end position="265"/>
    </location>
</feature>
<dbReference type="FunFam" id="2.60.40.420:FF:000010">
    <property type="entry name" value="Early nodulin-like protein 1"/>
    <property type="match status" value="1"/>
</dbReference>
<dbReference type="InterPro" id="IPR008972">
    <property type="entry name" value="Cupredoxin"/>
</dbReference>
<evidence type="ECO:0000256" key="11">
    <source>
        <dbReference type="SAM" id="SignalP"/>
    </source>
</evidence>
<dbReference type="EMBL" id="CM007367">
    <property type="protein sequence ID" value="OIW08249.1"/>
    <property type="molecule type" value="Genomic_DNA"/>
</dbReference>
<keyword evidence="3" id="KW-0336">GPI-anchor</keyword>
<evidence type="ECO:0000256" key="4">
    <source>
        <dbReference type="ARBA" id="ARBA00022729"/>
    </source>
</evidence>
<keyword evidence="14" id="KW-1185">Reference proteome</keyword>
<evidence type="ECO:0000256" key="6">
    <source>
        <dbReference type="ARBA" id="ARBA00023157"/>
    </source>
</evidence>
<keyword evidence="2" id="KW-1003">Cell membrane</keyword>
<organism evidence="13 14">
    <name type="scientific">Lupinus angustifolius</name>
    <name type="common">Narrow-leaved blue lupine</name>
    <dbReference type="NCBI Taxonomy" id="3871"/>
    <lineage>
        <taxon>Eukaryota</taxon>
        <taxon>Viridiplantae</taxon>
        <taxon>Streptophyta</taxon>
        <taxon>Embryophyta</taxon>
        <taxon>Tracheophyta</taxon>
        <taxon>Spermatophyta</taxon>
        <taxon>Magnoliopsida</taxon>
        <taxon>eudicotyledons</taxon>
        <taxon>Gunneridae</taxon>
        <taxon>Pentapetalae</taxon>
        <taxon>rosids</taxon>
        <taxon>fabids</taxon>
        <taxon>Fabales</taxon>
        <taxon>Fabaceae</taxon>
        <taxon>Papilionoideae</taxon>
        <taxon>50 kb inversion clade</taxon>
        <taxon>genistoids sensu lato</taxon>
        <taxon>core genistoids</taxon>
        <taxon>Genisteae</taxon>
        <taxon>Lupinus</taxon>
    </lineage>
</organism>
<dbReference type="InterPro" id="IPR039391">
    <property type="entry name" value="Phytocyanin-like"/>
</dbReference>
<dbReference type="OMA" id="KYNNGSD"/>
<proteinExistence type="inferred from homology"/>
<dbReference type="GO" id="GO:0009055">
    <property type="term" value="F:electron transfer activity"/>
    <property type="evidence" value="ECO:0007669"/>
    <property type="project" value="InterPro"/>
</dbReference>
<evidence type="ECO:0000256" key="9">
    <source>
        <dbReference type="ARBA" id="ARBA00035011"/>
    </source>
</evidence>
<evidence type="ECO:0000313" key="14">
    <source>
        <dbReference type="Proteomes" id="UP000188354"/>
    </source>
</evidence>
<evidence type="ECO:0000256" key="2">
    <source>
        <dbReference type="ARBA" id="ARBA00022475"/>
    </source>
</evidence>
<feature type="compositionally biased region" description="Low complexity" evidence="10">
    <location>
        <begin position="217"/>
        <end position="233"/>
    </location>
</feature>
<dbReference type="Pfam" id="PF02298">
    <property type="entry name" value="Cu_bind_like"/>
    <property type="match status" value="1"/>
</dbReference>
<dbReference type="InterPro" id="IPR003245">
    <property type="entry name" value="Phytocyanin_dom"/>
</dbReference>
<gene>
    <name evidence="13" type="ORF">TanjilG_15210</name>
</gene>
<evidence type="ECO:0000256" key="5">
    <source>
        <dbReference type="ARBA" id="ARBA00023136"/>
    </source>
</evidence>
<keyword evidence="8" id="KW-0449">Lipoprotein</keyword>
<feature type="region of interest" description="Disordered" evidence="10">
    <location>
        <begin position="129"/>
        <end position="246"/>
    </location>
</feature>